<evidence type="ECO:0000256" key="8">
    <source>
        <dbReference type="RuleBase" id="RU363064"/>
    </source>
</evidence>
<evidence type="ECO:0000313" key="10">
    <source>
        <dbReference type="Proteomes" id="UP000723714"/>
    </source>
</evidence>
<dbReference type="RefSeq" id="WP_216244040.1">
    <property type="nucleotide sequence ID" value="NZ_JABACJ020000018.1"/>
</dbReference>
<dbReference type="PANTHER" id="PTHR30330:SF3">
    <property type="entry name" value="TRANSCRIPTIONAL REGULATOR, LRP FAMILY"/>
    <property type="match status" value="1"/>
</dbReference>
<feature type="transmembrane region" description="Helical" evidence="8">
    <location>
        <begin position="351"/>
        <end position="371"/>
    </location>
</feature>
<keyword evidence="7 8" id="KW-0472">Membrane</keyword>
<feature type="transmembrane region" description="Helical" evidence="8">
    <location>
        <begin position="206"/>
        <end position="227"/>
    </location>
</feature>
<dbReference type="EMBL" id="JABACJ020000018">
    <property type="protein sequence ID" value="MBU3877440.1"/>
    <property type="molecule type" value="Genomic_DNA"/>
</dbReference>
<protein>
    <submittedName>
        <fullName evidence="9">Amino acid carrier protein</fullName>
    </submittedName>
</protein>
<comment type="caution">
    <text evidence="9">The sequence shown here is derived from an EMBL/GenBank/DDBJ whole genome shotgun (WGS) entry which is preliminary data.</text>
</comment>
<feature type="transmembrane region" description="Helical" evidence="8">
    <location>
        <begin position="239"/>
        <end position="259"/>
    </location>
</feature>
<name>A0ABS6D785_9FIRM</name>
<evidence type="ECO:0000313" key="9">
    <source>
        <dbReference type="EMBL" id="MBU3877440.1"/>
    </source>
</evidence>
<gene>
    <name evidence="9" type="ORF">HGO97_016675</name>
</gene>
<keyword evidence="6 8" id="KW-1133">Transmembrane helix</keyword>
<keyword evidence="10" id="KW-1185">Reference proteome</keyword>
<evidence type="ECO:0000256" key="7">
    <source>
        <dbReference type="ARBA" id="ARBA00023136"/>
    </source>
</evidence>
<evidence type="ECO:0000256" key="4">
    <source>
        <dbReference type="ARBA" id="ARBA00022475"/>
    </source>
</evidence>
<feature type="transmembrane region" description="Helical" evidence="8">
    <location>
        <begin position="416"/>
        <end position="433"/>
    </location>
</feature>
<dbReference type="InterPro" id="IPR001463">
    <property type="entry name" value="Na/Ala_symport"/>
</dbReference>
<comment type="subcellular location">
    <subcellularLocation>
        <location evidence="1 8">Cell membrane</location>
        <topology evidence="1 8">Multi-pass membrane protein</topology>
    </subcellularLocation>
</comment>
<evidence type="ECO:0000256" key="2">
    <source>
        <dbReference type="ARBA" id="ARBA00009261"/>
    </source>
</evidence>
<evidence type="ECO:0000256" key="1">
    <source>
        <dbReference type="ARBA" id="ARBA00004651"/>
    </source>
</evidence>
<reference evidence="9 10" key="1">
    <citation type="submission" date="2021-06" db="EMBL/GenBank/DDBJ databases">
        <title>Faecalicatena sp. nov. isolated from porcine feces.</title>
        <authorList>
            <person name="Oh B.S."/>
            <person name="Lee J.H."/>
        </authorList>
    </citation>
    <scope>NUCLEOTIDE SEQUENCE [LARGE SCALE GENOMIC DNA]</scope>
    <source>
        <strain evidence="9 10">AGMB00832</strain>
    </source>
</reference>
<keyword evidence="3 8" id="KW-0813">Transport</keyword>
<feature type="transmembrane region" description="Helical" evidence="8">
    <location>
        <begin position="391"/>
        <end position="410"/>
    </location>
</feature>
<organism evidence="9 10">
    <name type="scientific">Faecalicatena faecalis</name>
    <dbReference type="NCBI Taxonomy" id="2726362"/>
    <lineage>
        <taxon>Bacteria</taxon>
        <taxon>Bacillati</taxon>
        <taxon>Bacillota</taxon>
        <taxon>Clostridia</taxon>
        <taxon>Lachnospirales</taxon>
        <taxon>Lachnospiraceae</taxon>
        <taxon>Faecalicatena</taxon>
    </lineage>
</organism>
<feature type="transmembrane region" description="Helical" evidence="8">
    <location>
        <begin position="93"/>
        <end position="116"/>
    </location>
</feature>
<sequence length="443" mass="47316">METIAQIMKSIYGYLWGMPMLVVLLGTHLYFTFRLGVIQRKIPKGIRLSFSKTEESNEGISPFSALATALAATIGTGNIIGISAAIAIGGPGAVFWCWVTGVFGIATCYAECFLAVKYRVQKPDGSFLGGPMYVMEKALHQKSAAVIFALSTILASLGMGSSVQSHSICAAVTANYRISPQIIGAVAAVLAGIVILGGARQISRVCTYLVPFMSVFYMGGCLLLLWINRDFLGETLAVIVRSAFSSKSVAGGIAGTAVMTGMRTGISKGLFTNEAGLGSIPMTAASARTSSPVKQGIISMTGPFWDTVVMCAITGIAIVSSMLRTPAAYQGVADDQLCFLAFAGLPVDGSFMLSVSLVLFAFATIIGWSYYGECAVQYLWGKQKILAYRVLYIMAVYLGAVMSLDVVWTVSDLFNSFMAIPNILCIWMLRKVIIGETRMSLNR</sequence>
<evidence type="ECO:0000256" key="5">
    <source>
        <dbReference type="ARBA" id="ARBA00022692"/>
    </source>
</evidence>
<keyword evidence="8" id="KW-0769">Symport</keyword>
<dbReference type="Proteomes" id="UP000723714">
    <property type="component" value="Unassembled WGS sequence"/>
</dbReference>
<evidence type="ECO:0000256" key="3">
    <source>
        <dbReference type="ARBA" id="ARBA00022448"/>
    </source>
</evidence>
<keyword evidence="4 8" id="KW-1003">Cell membrane</keyword>
<accession>A0ABS6D785</accession>
<feature type="transmembrane region" description="Helical" evidence="8">
    <location>
        <begin position="144"/>
        <end position="162"/>
    </location>
</feature>
<dbReference type="PANTHER" id="PTHR30330">
    <property type="entry name" value="AGSS FAMILY TRANSPORTER, SODIUM-ALANINE"/>
    <property type="match status" value="1"/>
</dbReference>
<feature type="transmembrane region" description="Helical" evidence="8">
    <location>
        <begin position="182"/>
        <end position="199"/>
    </location>
</feature>
<keyword evidence="5 8" id="KW-0812">Transmembrane</keyword>
<evidence type="ECO:0000256" key="6">
    <source>
        <dbReference type="ARBA" id="ARBA00022989"/>
    </source>
</evidence>
<feature type="transmembrane region" description="Helical" evidence="8">
    <location>
        <begin position="304"/>
        <end position="323"/>
    </location>
</feature>
<feature type="transmembrane region" description="Helical" evidence="8">
    <location>
        <begin position="12"/>
        <end position="38"/>
    </location>
</feature>
<dbReference type="Pfam" id="PF01235">
    <property type="entry name" value="Na_Ala_symp"/>
    <property type="match status" value="1"/>
</dbReference>
<proteinExistence type="inferred from homology"/>
<comment type="similarity">
    <text evidence="2 8">Belongs to the alanine or glycine:cation symporter (AGCS) (TC 2.A.25) family.</text>
</comment>
<dbReference type="NCBIfam" id="TIGR00835">
    <property type="entry name" value="agcS"/>
    <property type="match status" value="1"/>
</dbReference>
<feature type="transmembrane region" description="Helical" evidence="8">
    <location>
        <begin position="59"/>
        <end position="87"/>
    </location>
</feature>